<comment type="caution">
    <text evidence="2">The sequence shown here is derived from an EMBL/GenBank/DDBJ whole genome shotgun (WGS) entry which is preliminary data.</text>
</comment>
<dbReference type="Gene3D" id="1.20.1050.10">
    <property type="match status" value="1"/>
</dbReference>
<dbReference type="Pfam" id="PF00043">
    <property type="entry name" value="GST_C"/>
    <property type="match status" value="1"/>
</dbReference>
<dbReference type="GO" id="GO:0005737">
    <property type="term" value="C:cytoplasm"/>
    <property type="evidence" value="ECO:0007669"/>
    <property type="project" value="TreeGrafter"/>
</dbReference>
<dbReference type="InterPro" id="IPR004046">
    <property type="entry name" value="GST_C"/>
</dbReference>
<accession>A0AAD9J0I6</accession>
<dbReference type="AlphaFoldDB" id="A0AAD9J0I6"/>
<dbReference type="InterPro" id="IPR036282">
    <property type="entry name" value="Glutathione-S-Trfase_C_sf"/>
</dbReference>
<dbReference type="PANTHER" id="PTHR43920">
    <property type="entry name" value="CHLORIDE INTRACELLULAR CHANNEL, ISOFORM A"/>
    <property type="match status" value="1"/>
</dbReference>
<evidence type="ECO:0000313" key="2">
    <source>
        <dbReference type="EMBL" id="KAK2144048.1"/>
    </source>
</evidence>
<dbReference type="PROSITE" id="PS50405">
    <property type="entry name" value="GST_CTER"/>
    <property type="match status" value="1"/>
</dbReference>
<sequence length="245" mass="27986">MKNGGCPICHRYFMIFYILREKGLIDLVVTTFLPENPPKEVLEFSNGKHYPLVKVHKGLDAQGQDMSGLECDTVDEIEALVSRFECDTLQGRRENKIEDRAERTFEDLLKKLNIFLKSTNNESTGLMKILERIDAHLKEVGSKFMVSDTLCRADCLLLPTIQHLRVAGKAYKDLEIPTELTFLWRYLKNAYDSDAFKESCPADREIITQYVEKASCKAKIPARRSQLMGEERTFSTPEVGNGVLE</sequence>
<name>A0AAD9J0I6_9ANNE</name>
<proteinExistence type="predicted"/>
<dbReference type="Proteomes" id="UP001208570">
    <property type="component" value="Unassembled WGS sequence"/>
</dbReference>
<dbReference type="EMBL" id="JAODUP010000791">
    <property type="protein sequence ID" value="KAK2144048.1"/>
    <property type="molecule type" value="Genomic_DNA"/>
</dbReference>
<dbReference type="GO" id="GO:0005254">
    <property type="term" value="F:chloride channel activity"/>
    <property type="evidence" value="ECO:0007669"/>
    <property type="project" value="TreeGrafter"/>
</dbReference>
<organism evidence="2 3">
    <name type="scientific">Paralvinella palmiformis</name>
    <dbReference type="NCBI Taxonomy" id="53620"/>
    <lineage>
        <taxon>Eukaryota</taxon>
        <taxon>Metazoa</taxon>
        <taxon>Spiralia</taxon>
        <taxon>Lophotrochozoa</taxon>
        <taxon>Annelida</taxon>
        <taxon>Polychaeta</taxon>
        <taxon>Sedentaria</taxon>
        <taxon>Canalipalpata</taxon>
        <taxon>Terebellida</taxon>
        <taxon>Terebelliformia</taxon>
        <taxon>Alvinellidae</taxon>
        <taxon>Paralvinella</taxon>
    </lineage>
</organism>
<keyword evidence="3" id="KW-1185">Reference proteome</keyword>
<dbReference type="InterPro" id="IPR010987">
    <property type="entry name" value="Glutathione-S-Trfase_C-like"/>
</dbReference>
<protein>
    <recommendedName>
        <fullName evidence="1">GST C-terminal domain-containing protein</fullName>
    </recommendedName>
</protein>
<feature type="domain" description="GST C-terminal" evidence="1">
    <location>
        <begin position="67"/>
        <end position="210"/>
    </location>
</feature>
<evidence type="ECO:0000313" key="3">
    <source>
        <dbReference type="Proteomes" id="UP001208570"/>
    </source>
</evidence>
<dbReference type="Gene3D" id="3.40.30.10">
    <property type="entry name" value="Glutaredoxin"/>
    <property type="match status" value="1"/>
</dbReference>
<dbReference type="PANTHER" id="PTHR43920:SF5">
    <property type="entry name" value="CHLORIDE INTRACELLULAR CHANNEL CLIC"/>
    <property type="match status" value="1"/>
</dbReference>
<reference evidence="2" key="1">
    <citation type="journal article" date="2023" name="Mol. Biol. Evol.">
        <title>Third-Generation Sequencing Reveals the Adaptive Role of the Epigenome in Three Deep-Sea Polychaetes.</title>
        <authorList>
            <person name="Perez M."/>
            <person name="Aroh O."/>
            <person name="Sun Y."/>
            <person name="Lan Y."/>
            <person name="Juniper S.K."/>
            <person name="Young C.R."/>
            <person name="Angers B."/>
            <person name="Qian P.Y."/>
        </authorList>
    </citation>
    <scope>NUCLEOTIDE SEQUENCE</scope>
    <source>
        <strain evidence="2">P08H-3</strain>
    </source>
</reference>
<gene>
    <name evidence="2" type="ORF">LSH36_791g01041</name>
</gene>
<evidence type="ECO:0000259" key="1">
    <source>
        <dbReference type="PROSITE" id="PS50405"/>
    </source>
</evidence>
<dbReference type="GO" id="GO:0016324">
    <property type="term" value="C:apical plasma membrane"/>
    <property type="evidence" value="ECO:0007669"/>
    <property type="project" value="TreeGrafter"/>
</dbReference>
<dbReference type="SUPFAM" id="SSF47616">
    <property type="entry name" value="GST C-terminal domain-like"/>
    <property type="match status" value="1"/>
</dbReference>